<gene>
    <name evidence="1" type="ORF">ACFQ5P_14700</name>
</gene>
<evidence type="ECO:0000313" key="1">
    <source>
        <dbReference type="EMBL" id="MFD1482544.1"/>
    </source>
</evidence>
<name>A0ABW4DXR8_9RHOB</name>
<dbReference type="RefSeq" id="WP_131578193.1">
    <property type="nucleotide sequence ID" value="NZ_CBCSAJ010000018.1"/>
</dbReference>
<accession>A0ABW4DXR8</accession>
<dbReference type="EMBL" id="JBHTOQ010000028">
    <property type="protein sequence ID" value="MFD1482544.1"/>
    <property type="molecule type" value="Genomic_DNA"/>
</dbReference>
<comment type="caution">
    <text evidence="1">The sequence shown here is derived from an EMBL/GenBank/DDBJ whole genome shotgun (WGS) entry which is preliminary data.</text>
</comment>
<keyword evidence="2" id="KW-1185">Reference proteome</keyword>
<dbReference type="Proteomes" id="UP001597302">
    <property type="component" value="Unassembled WGS sequence"/>
</dbReference>
<proteinExistence type="predicted"/>
<sequence length="149" mass="16715">MKLSDMLSSMAENARLFEERSADWKSQMTGRNDEMMAEIRKWQAGAVERQDDLSRQLRGYMDEAGETLKTQWQQMQTTWEAQFAQLKKQGDEMREAALKTAGGKEGKGFAEWAEAYAAQMTSFAQKMQAEAAGAIATATEARAKSTRKG</sequence>
<evidence type="ECO:0000313" key="2">
    <source>
        <dbReference type="Proteomes" id="UP001597302"/>
    </source>
</evidence>
<organism evidence="1 2">
    <name type="scientific">Paracoccus nototheniae</name>
    <dbReference type="NCBI Taxonomy" id="2489002"/>
    <lineage>
        <taxon>Bacteria</taxon>
        <taxon>Pseudomonadati</taxon>
        <taxon>Pseudomonadota</taxon>
        <taxon>Alphaproteobacteria</taxon>
        <taxon>Rhodobacterales</taxon>
        <taxon>Paracoccaceae</taxon>
        <taxon>Paracoccus</taxon>
    </lineage>
</organism>
<reference evidence="2" key="1">
    <citation type="journal article" date="2019" name="Int. J. Syst. Evol. Microbiol.">
        <title>The Global Catalogue of Microorganisms (GCM) 10K type strain sequencing project: providing services to taxonomists for standard genome sequencing and annotation.</title>
        <authorList>
            <consortium name="The Broad Institute Genomics Platform"/>
            <consortium name="The Broad Institute Genome Sequencing Center for Infectious Disease"/>
            <person name="Wu L."/>
            <person name="Ma J."/>
        </authorList>
    </citation>
    <scope>NUCLEOTIDE SEQUENCE [LARGE SCALE GENOMIC DNA]</scope>
    <source>
        <strain evidence="2">CCM 8875</strain>
    </source>
</reference>
<dbReference type="SUPFAM" id="SSF58113">
    <property type="entry name" value="Apolipoprotein A-I"/>
    <property type="match status" value="1"/>
</dbReference>
<protein>
    <recommendedName>
        <fullName evidence="3">Phasin family protein</fullName>
    </recommendedName>
</protein>
<evidence type="ECO:0008006" key="3">
    <source>
        <dbReference type="Google" id="ProtNLM"/>
    </source>
</evidence>